<organism evidence="2">
    <name type="scientific">Desulfitobacterium hafniense</name>
    <name type="common">Desulfitobacterium frappieri</name>
    <dbReference type="NCBI Taxonomy" id="49338"/>
    <lineage>
        <taxon>Bacteria</taxon>
        <taxon>Bacillati</taxon>
        <taxon>Bacillota</taxon>
        <taxon>Clostridia</taxon>
        <taxon>Eubacteriales</taxon>
        <taxon>Desulfitobacteriaceae</taxon>
        <taxon>Desulfitobacterium</taxon>
    </lineage>
</organism>
<dbReference type="EMBL" id="LK996017">
    <property type="protein sequence ID" value="CDX03069.1"/>
    <property type="molecule type" value="Genomic_DNA"/>
</dbReference>
<dbReference type="CDD" id="cd00077">
    <property type="entry name" value="HDc"/>
    <property type="match status" value="1"/>
</dbReference>
<dbReference type="InterPro" id="IPR037522">
    <property type="entry name" value="HD_GYP_dom"/>
</dbReference>
<reference evidence="2" key="1">
    <citation type="submission" date="2014-07" db="EMBL/GenBank/DDBJ databases">
        <authorList>
            <person name="Hornung V.Bastian."/>
        </authorList>
    </citation>
    <scope>NUCLEOTIDE SEQUENCE</scope>
    <source>
        <strain evidence="2">PCE-S</strain>
    </source>
</reference>
<dbReference type="PANTHER" id="PTHR43155:SF2">
    <property type="entry name" value="CYCLIC DI-GMP PHOSPHODIESTERASE PA4108"/>
    <property type="match status" value="1"/>
</dbReference>
<accession>A0A098B2G1</accession>
<dbReference type="PANTHER" id="PTHR43155">
    <property type="entry name" value="CYCLIC DI-GMP PHOSPHODIESTERASE PA4108-RELATED"/>
    <property type="match status" value="1"/>
</dbReference>
<evidence type="ECO:0000313" key="2">
    <source>
        <dbReference type="EMBL" id="CDX03069.1"/>
    </source>
</evidence>
<protein>
    <submittedName>
        <fullName evidence="2">HD domain protein</fullName>
    </submittedName>
</protein>
<name>A0A098B2G1_DESHA</name>
<feature type="domain" description="HD-GYP" evidence="1">
    <location>
        <begin position="7"/>
        <end position="199"/>
    </location>
</feature>
<gene>
    <name evidence="2" type="ORF">DPCES_3182</name>
</gene>
<dbReference type="AlphaFoldDB" id="A0A098B2G1"/>
<dbReference type="Pfam" id="PF13487">
    <property type="entry name" value="HD_5"/>
    <property type="match status" value="1"/>
</dbReference>
<dbReference type="PATRIC" id="fig|49338.4.peg.3431"/>
<dbReference type="RefSeq" id="WP_208925875.1">
    <property type="nucleotide sequence ID" value="NZ_LK996017.1"/>
</dbReference>
<dbReference type="Gene3D" id="1.10.3210.10">
    <property type="entry name" value="Hypothetical protein af1432"/>
    <property type="match status" value="1"/>
</dbReference>
<proteinExistence type="predicted"/>
<evidence type="ECO:0000259" key="1">
    <source>
        <dbReference type="PROSITE" id="PS51832"/>
    </source>
</evidence>
<sequence length="199" mass="22995">MKAEWVELNQEWQSTQWVVNRYLSKNHSLKRHSQRVSSLCQSMGEVLELSEEEAAQLEKAALLHDIGKAFIDDRIINKPDRLNEEEWVEVKGHPGKGFDILCAFENMGMTARLILAHHERWDGKGYPRGLKGEEIPRLTRIISIADTYDAMTSSRSYRKPLSKRKAIEELRRNAGTQFDPDLVHIFVDKVIVGEIERVQ</sequence>
<dbReference type="SMART" id="SM00471">
    <property type="entry name" value="HDc"/>
    <property type="match status" value="1"/>
</dbReference>
<dbReference type="InterPro" id="IPR003607">
    <property type="entry name" value="HD/PDEase_dom"/>
</dbReference>
<dbReference type="PROSITE" id="PS51832">
    <property type="entry name" value="HD_GYP"/>
    <property type="match status" value="1"/>
</dbReference>
<dbReference type="SUPFAM" id="SSF109604">
    <property type="entry name" value="HD-domain/PDEase-like"/>
    <property type="match status" value="1"/>
</dbReference>